<dbReference type="SUPFAM" id="SSF55729">
    <property type="entry name" value="Acyl-CoA N-acyltransferases (Nat)"/>
    <property type="match status" value="2"/>
</dbReference>
<name>A0A6L7F2B6_9ACTN</name>
<keyword evidence="2" id="KW-0808">Transferase</keyword>
<dbReference type="EMBL" id="WUEK01000004">
    <property type="protein sequence ID" value="MXG89464.1"/>
    <property type="molecule type" value="Genomic_DNA"/>
</dbReference>
<comment type="caution">
    <text evidence="2">The sequence shown here is derived from an EMBL/GenBank/DDBJ whole genome shotgun (WGS) entry which is preliminary data.</text>
</comment>
<organism evidence="2 3">
    <name type="scientific">Nocardioides flavescens</name>
    <dbReference type="NCBI Taxonomy" id="2691959"/>
    <lineage>
        <taxon>Bacteria</taxon>
        <taxon>Bacillati</taxon>
        <taxon>Actinomycetota</taxon>
        <taxon>Actinomycetes</taxon>
        <taxon>Propionibacteriales</taxon>
        <taxon>Nocardioidaceae</taxon>
        <taxon>Nocardioides</taxon>
    </lineage>
</organism>
<dbReference type="Proteomes" id="UP000473325">
    <property type="component" value="Unassembled WGS sequence"/>
</dbReference>
<sequence>MASPAPTLTDGAVALRAHRLDDVPRVVEQCRDPLSQAWTTVPVPYAETDAVGFVAHVVPAGWATGTEWAFALEVDGRFGGTISLRPIGADRAEIGFGAHPDVRGTGAVERGVRLLLAWGLETQGLRTVVWRADRGNWASRRLAWRVGFSFDGTVRGYLPQRGELIDGWVGTLLAGEPREPRSPWLANPPVEGARVRLRPFRPEDAARVVEGLGDERTQHWLAFVPRSPGLADAERYLEQVTERLATAHTVTWAVADAGDDRLLGAVGIYRLAEEPELGYWTHPEARRRRLTVEAGALALDHAFGALSLPRVAAYVASPHRASRRVLEHLGFAPTGTRRAAARTGDGSVVDLAGYDLLATDWPASDDALRPSVR</sequence>
<dbReference type="GO" id="GO:1990189">
    <property type="term" value="F:protein N-terminal-serine acetyltransferase activity"/>
    <property type="evidence" value="ECO:0007669"/>
    <property type="project" value="TreeGrafter"/>
</dbReference>
<proteinExistence type="predicted"/>
<evidence type="ECO:0000313" key="2">
    <source>
        <dbReference type="EMBL" id="MXG89464.1"/>
    </source>
</evidence>
<accession>A0A6L7F2B6</accession>
<evidence type="ECO:0000313" key="3">
    <source>
        <dbReference type="Proteomes" id="UP000473325"/>
    </source>
</evidence>
<keyword evidence="3" id="KW-1185">Reference proteome</keyword>
<reference evidence="2 3" key="1">
    <citation type="submission" date="2019-12" db="EMBL/GenBank/DDBJ databases">
        <authorList>
            <person name="Kun Z."/>
        </authorList>
    </citation>
    <scope>NUCLEOTIDE SEQUENCE [LARGE SCALE GENOMIC DNA]</scope>
    <source>
        <strain evidence="2 3">YIM 123512</strain>
    </source>
</reference>
<gene>
    <name evidence="2" type="ORF">GRQ65_07860</name>
</gene>
<feature type="domain" description="N-acetyltransferase" evidence="1">
    <location>
        <begin position="195"/>
        <end position="360"/>
    </location>
</feature>
<dbReference type="InterPro" id="IPR051908">
    <property type="entry name" value="Ribosomal_N-acetyltransferase"/>
</dbReference>
<dbReference type="GO" id="GO:0005737">
    <property type="term" value="C:cytoplasm"/>
    <property type="evidence" value="ECO:0007669"/>
    <property type="project" value="TreeGrafter"/>
</dbReference>
<dbReference type="AlphaFoldDB" id="A0A6L7F2B6"/>
<evidence type="ECO:0000259" key="1">
    <source>
        <dbReference type="PROSITE" id="PS51186"/>
    </source>
</evidence>
<dbReference type="InterPro" id="IPR016181">
    <property type="entry name" value="Acyl_CoA_acyltransferase"/>
</dbReference>
<dbReference type="PROSITE" id="PS51186">
    <property type="entry name" value="GNAT"/>
    <property type="match status" value="2"/>
</dbReference>
<dbReference type="PANTHER" id="PTHR43441:SF10">
    <property type="entry name" value="ACETYLTRANSFERASE"/>
    <property type="match status" value="1"/>
</dbReference>
<feature type="domain" description="N-acetyltransferase" evidence="1">
    <location>
        <begin position="13"/>
        <end position="179"/>
    </location>
</feature>
<dbReference type="GO" id="GO:0008999">
    <property type="term" value="F:protein-N-terminal-alanine acetyltransferase activity"/>
    <property type="evidence" value="ECO:0007669"/>
    <property type="project" value="TreeGrafter"/>
</dbReference>
<protein>
    <submittedName>
        <fullName evidence="2">GNAT family N-acetyltransferase</fullName>
    </submittedName>
</protein>
<dbReference type="Gene3D" id="3.40.630.30">
    <property type="match status" value="2"/>
</dbReference>
<dbReference type="RefSeq" id="WP_160876934.1">
    <property type="nucleotide sequence ID" value="NZ_WUEK01000004.1"/>
</dbReference>
<dbReference type="InterPro" id="IPR000182">
    <property type="entry name" value="GNAT_dom"/>
</dbReference>
<dbReference type="Pfam" id="PF13302">
    <property type="entry name" value="Acetyltransf_3"/>
    <property type="match status" value="2"/>
</dbReference>
<dbReference type="PANTHER" id="PTHR43441">
    <property type="entry name" value="RIBOSOMAL-PROTEIN-SERINE ACETYLTRANSFERASE"/>
    <property type="match status" value="1"/>
</dbReference>